<dbReference type="EMBL" id="JAFBDR010000003">
    <property type="protein sequence ID" value="MBM7570483.1"/>
    <property type="molecule type" value="Genomic_DNA"/>
</dbReference>
<dbReference type="SMART" id="SM00382">
    <property type="entry name" value="AAA"/>
    <property type="match status" value="1"/>
</dbReference>
<evidence type="ECO:0000256" key="1">
    <source>
        <dbReference type="ARBA" id="ARBA00022448"/>
    </source>
</evidence>
<comment type="caution">
    <text evidence="5">The sequence shown here is derived from an EMBL/GenBank/DDBJ whole genome shotgun (WGS) entry which is preliminary data.</text>
</comment>
<keyword evidence="2" id="KW-0547">Nucleotide-binding</keyword>
<dbReference type="PANTHER" id="PTHR45772">
    <property type="entry name" value="CONSERVED COMPONENT OF ABC TRANSPORTER FOR NATURAL AMINO ACIDS-RELATED"/>
    <property type="match status" value="1"/>
</dbReference>
<keyword evidence="1" id="KW-0813">Transport</keyword>
<evidence type="ECO:0000256" key="2">
    <source>
        <dbReference type="ARBA" id="ARBA00022741"/>
    </source>
</evidence>
<dbReference type="RefSeq" id="WP_204497889.1">
    <property type="nucleotide sequence ID" value="NZ_JAFBDR010000003.1"/>
</dbReference>
<dbReference type="InterPro" id="IPR027417">
    <property type="entry name" value="P-loop_NTPase"/>
</dbReference>
<dbReference type="PROSITE" id="PS50893">
    <property type="entry name" value="ABC_TRANSPORTER_2"/>
    <property type="match status" value="1"/>
</dbReference>
<organism evidence="5 6">
    <name type="scientific">Aquibacillus albus</name>
    <dbReference type="NCBI Taxonomy" id="1168171"/>
    <lineage>
        <taxon>Bacteria</taxon>
        <taxon>Bacillati</taxon>
        <taxon>Bacillota</taxon>
        <taxon>Bacilli</taxon>
        <taxon>Bacillales</taxon>
        <taxon>Bacillaceae</taxon>
        <taxon>Aquibacillus</taxon>
    </lineage>
</organism>
<dbReference type="InterPro" id="IPR017781">
    <property type="entry name" value="ABC_transptr_urea_ATP-bd_UrtD"/>
</dbReference>
<keyword evidence="3 5" id="KW-0067">ATP-binding</keyword>
<dbReference type="Pfam" id="PF00005">
    <property type="entry name" value="ABC_tran"/>
    <property type="match status" value="1"/>
</dbReference>
<dbReference type="Pfam" id="PF12399">
    <property type="entry name" value="BCA_ABC_TP_C"/>
    <property type="match status" value="1"/>
</dbReference>
<accession>A0ABS2MXH3</accession>
<feature type="domain" description="ABC transporter" evidence="4">
    <location>
        <begin position="18"/>
        <end position="258"/>
    </location>
</feature>
<dbReference type="GO" id="GO:0005524">
    <property type="term" value="F:ATP binding"/>
    <property type="evidence" value="ECO:0007669"/>
    <property type="project" value="UniProtKB-KW"/>
</dbReference>
<dbReference type="NCBIfam" id="TIGR03411">
    <property type="entry name" value="urea_trans_UrtD"/>
    <property type="match status" value="1"/>
</dbReference>
<dbReference type="CDD" id="cd03219">
    <property type="entry name" value="ABC_Mj1267_LivG_branched"/>
    <property type="match status" value="1"/>
</dbReference>
<reference evidence="5 6" key="1">
    <citation type="submission" date="2021-01" db="EMBL/GenBank/DDBJ databases">
        <title>Genomic Encyclopedia of Type Strains, Phase IV (KMG-IV): sequencing the most valuable type-strain genomes for metagenomic binning, comparative biology and taxonomic classification.</title>
        <authorList>
            <person name="Goeker M."/>
        </authorList>
    </citation>
    <scope>NUCLEOTIDE SEQUENCE [LARGE SCALE GENOMIC DNA]</scope>
    <source>
        <strain evidence="5 6">DSM 23711</strain>
    </source>
</reference>
<dbReference type="InterPro" id="IPR032823">
    <property type="entry name" value="BCA_ABC_TP_C"/>
</dbReference>
<evidence type="ECO:0000313" key="5">
    <source>
        <dbReference type="EMBL" id="MBM7570483.1"/>
    </source>
</evidence>
<protein>
    <submittedName>
        <fullName evidence="5">Urea transport system ATP-binding protein</fullName>
    </submittedName>
</protein>
<dbReference type="SUPFAM" id="SSF52540">
    <property type="entry name" value="P-loop containing nucleoside triphosphate hydrolases"/>
    <property type="match status" value="1"/>
</dbReference>
<evidence type="ECO:0000256" key="3">
    <source>
        <dbReference type="ARBA" id="ARBA00022840"/>
    </source>
</evidence>
<name>A0ABS2MXH3_9BACI</name>
<proteinExistence type="predicted"/>
<dbReference type="InterPro" id="IPR003593">
    <property type="entry name" value="AAA+_ATPase"/>
</dbReference>
<dbReference type="InterPro" id="IPR051120">
    <property type="entry name" value="ABC_AA/LPS_Transport"/>
</dbReference>
<sequence>MSNSQVLKSPTSKSQAVLKSKKITVDFSGFKAINELDFEVNRNTVHFVIGPNGAGKTTLLDVICGNARVSTGKITFNDKHDLTKMSENEIVDQGISRKFQAPSVFHHLTVYENLEIAMKQKKNLFSIIKANNNQEDERKLEDMLELIGLTEEKDNLAGSLAHGQKQWLEIAMVLMQEPDLVLLDEPIAGMSKSERKKTGELITKVAKERAVLIVEHDMDFVKDYADVVTVMHEGQLLFEGSMEDVQKDSRVREVYLGRKVD</sequence>
<keyword evidence="6" id="KW-1185">Reference proteome</keyword>
<dbReference type="Gene3D" id="3.40.50.300">
    <property type="entry name" value="P-loop containing nucleotide triphosphate hydrolases"/>
    <property type="match status" value="1"/>
</dbReference>
<evidence type="ECO:0000259" key="4">
    <source>
        <dbReference type="PROSITE" id="PS50893"/>
    </source>
</evidence>
<dbReference type="PANTHER" id="PTHR45772:SF8">
    <property type="entry name" value="HIGH-AFFINITY BRANCHED-CHAIN AMINO ACID TRANSPORT ATP-BINDING PROTEIN"/>
    <property type="match status" value="1"/>
</dbReference>
<gene>
    <name evidence="5" type="ORF">JOC48_000961</name>
</gene>
<dbReference type="Proteomes" id="UP001296943">
    <property type="component" value="Unassembled WGS sequence"/>
</dbReference>
<evidence type="ECO:0000313" key="6">
    <source>
        <dbReference type="Proteomes" id="UP001296943"/>
    </source>
</evidence>
<dbReference type="InterPro" id="IPR003439">
    <property type="entry name" value="ABC_transporter-like_ATP-bd"/>
</dbReference>